<reference evidence="2 3" key="1">
    <citation type="submission" date="2024-02" db="EMBL/GenBank/DDBJ databases">
        <title>A draft genome for the cacao thread blight pathogen Marasmius crinis-equi.</title>
        <authorList>
            <person name="Cohen S.P."/>
            <person name="Baruah I.K."/>
            <person name="Amoako-Attah I."/>
            <person name="Bukari Y."/>
            <person name="Meinhardt L.W."/>
            <person name="Bailey B.A."/>
        </authorList>
    </citation>
    <scope>NUCLEOTIDE SEQUENCE [LARGE SCALE GENOMIC DNA]</scope>
    <source>
        <strain evidence="2 3">GH-76</strain>
    </source>
</reference>
<comment type="caution">
    <text evidence="2">The sequence shown here is derived from an EMBL/GenBank/DDBJ whole genome shotgun (WGS) entry which is preliminary data.</text>
</comment>
<evidence type="ECO:0000313" key="3">
    <source>
        <dbReference type="Proteomes" id="UP001465976"/>
    </source>
</evidence>
<protein>
    <submittedName>
        <fullName evidence="2">Uncharacterized protein</fullName>
    </submittedName>
</protein>
<dbReference type="EMBL" id="JBAHYK010002125">
    <property type="protein sequence ID" value="KAL0565777.1"/>
    <property type="molecule type" value="Genomic_DNA"/>
</dbReference>
<gene>
    <name evidence="2" type="ORF">V5O48_016241</name>
</gene>
<dbReference type="Proteomes" id="UP001465976">
    <property type="component" value="Unassembled WGS sequence"/>
</dbReference>
<sequence length="225" mass="25444">MSEPLAGARVHAETKHINESVPQLFSLARPSEFDLSLLRAFSQNMNPQRSRVQRSAYDAHVRQKAQSNFPCSECHSEQNPPHAAQIYHGRLKDRSVQQAPLIQDHPTYPWPPSQYRNPNDPDSPVYYMDGPTFRDLMRPTPIHCTQLAPPSSDLMAAADQWASAVQEDRSIAELVQRNRDMIFEYRARKLKELANSRVKSKGKAPARPKASNCSKKKRLSSTAVA</sequence>
<proteinExistence type="predicted"/>
<keyword evidence="3" id="KW-1185">Reference proteome</keyword>
<evidence type="ECO:0000313" key="2">
    <source>
        <dbReference type="EMBL" id="KAL0565777.1"/>
    </source>
</evidence>
<feature type="region of interest" description="Disordered" evidence="1">
    <location>
        <begin position="103"/>
        <end position="124"/>
    </location>
</feature>
<evidence type="ECO:0000256" key="1">
    <source>
        <dbReference type="SAM" id="MobiDB-lite"/>
    </source>
</evidence>
<accession>A0ABR3ES83</accession>
<feature type="region of interest" description="Disordered" evidence="1">
    <location>
        <begin position="196"/>
        <end position="225"/>
    </location>
</feature>
<organism evidence="2 3">
    <name type="scientific">Marasmius crinis-equi</name>
    <dbReference type="NCBI Taxonomy" id="585013"/>
    <lineage>
        <taxon>Eukaryota</taxon>
        <taxon>Fungi</taxon>
        <taxon>Dikarya</taxon>
        <taxon>Basidiomycota</taxon>
        <taxon>Agaricomycotina</taxon>
        <taxon>Agaricomycetes</taxon>
        <taxon>Agaricomycetidae</taxon>
        <taxon>Agaricales</taxon>
        <taxon>Marasmiineae</taxon>
        <taxon>Marasmiaceae</taxon>
        <taxon>Marasmius</taxon>
    </lineage>
</organism>
<name>A0ABR3ES83_9AGAR</name>